<dbReference type="PROSITE" id="PS50850">
    <property type="entry name" value="MFS"/>
    <property type="match status" value="1"/>
</dbReference>
<dbReference type="SUPFAM" id="SSF103473">
    <property type="entry name" value="MFS general substrate transporter"/>
    <property type="match status" value="1"/>
</dbReference>
<evidence type="ECO:0000313" key="9">
    <source>
        <dbReference type="EMBL" id="MBM6996526.1"/>
    </source>
</evidence>
<dbReference type="InterPro" id="IPR004638">
    <property type="entry name" value="EmrB-like"/>
</dbReference>
<evidence type="ECO:0000256" key="4">
    <source>
        <dbReference type="ARBA" id="ARBA00022692"/>
    </source>
</evidence>
<evidence type="ECO:0000256" key="5">
    <source>
        <dbReference type="ARBA" id="ARBA00022989"/>
    </source>
</evidence>
<feature type="transmembrane region" description="Helical" evidence="7">
    <location>
        <begin position="235"/>
        <end position="252"/>
    </location>
</feature>
<dbReference type="EMBL" id="JADCNN020000010">
    <property type="protein sequence ID" value="MBM6996526.1"/>
    <property type="molecule type" value="Genomic_DNA"/>
</dbReference>
<dbReference type="PRINTS" id="PR01036">
    <property type="entry name" value="TCRTETB"/>
</dbReference>
<feature type="transmembrane region" description="Helical" evidence="7">
    <location>
        <begin position="406"/>
        <end position="426"/>
    </location>
</feature>
<feature type="transmembrane region" description="Helical" evidence="7">
    <location>
        <begin position="12"/>
        <end position="32"/>
    </location>
</feature>
<sequence length="490" mass="52973">MIPRGSPQNDRMYPWYVLSVTSLGAFLVLVNIGTLNVALPELSRHFHADAATSSWIVLSYMLVNTILILVFGQISDIFGKRRMYLIGLAVFTVTSLLLGYSPNAGVLILLRIIQAAGGALVVTNTTSLITDAFPQSQLGTGLGLNILSASMAQVLGPVVGGLVTTAWGWRWVFWFNVPFGIMAFIWGLQILREKPLTEPRTQVDRYGGILVFIALAGLILALSKGGELGWGDKQVIGGFAVFAVITPIFLGYEHRSASPLLELSLFKNWMFAMANIATFFHSFARTAVALLFALYYQFAFHQNALDAGLRILPITIGMLIISPVAGMLTKRIALRVLSSLGILLSIAGLLLLLFVLGGNFPYAATACGMLLIGIGTGLFLTPNTMEIMSSVPENSRGVANGLRSMLYNLGQVLSTALSLTIVSAALPAHIKNVLYSGKNAVVSDVDFAFIIHGYRWVIIALLWTSLLALVASWFRPQPKNRAYKGSSVAS</sequence>
<name>A0ABS2H6T7_9BACL</name>
<evidence type="ECO:0000256" key="7">
    <source>
        <dbReference type="SAM" id="Phobius"/>
    </source>
</evidence>
<keyword evidence="10" id="KW-1185">Reference proteome</keyword>
<evidence type="ECO:0000256" key="6">
    <source>
        <dbReference type="ARBA" id="ARBA00023136"/>
    </source>
</evidence>
<gene>
    <name evidence="9" type="ORF">IM700_012800</name>
</gene>
<feature type="transmembrane region" description="Helical" evidence="7">
    <location>
        <begin position="203"/>
        <end position="223"/>
    </location>
</feature>
<dbReference type="InterPro" id="IPR036259">
    <property type="entry name" value="MFS_trans_sf"/>
</dbReference>
<evidence type="ECO:0000256" key="2">
    <source>
        <dbReference type="ARBA" id="ARBA00022448"/>
    </source>
</evidence>
<keyword evidence="3" id="KW-1003">Cell membrane</keyword>
<keyword evidence="6 7" id="KW-0472">Membrane</keyword>
<feature type="domain" description="Major facilitator superfamily (MFS) profile" evidence="8">
    <location>
        <begin position="17"/>
        <end position="480"/>
    </location>
</feature>
<dbReference type="CDD" id="cd17321">
    <property type="entry name" value="MFS_MMR_MDR_like"/>
    <property type="match status" value="1"/>
</dbReference>
<feature type="transmembrane region" description="Helical" evidence="7">
    <location>
        <begin position="308"/>
        <end position="329"/>
    </location>
</feature>
<dbReference type="Gene3D" id="1.20.1250.20">
    <property type="entry name" value="MFS general substrate transporter like domains"/>
    <property type="match status" value="1"/>
</dbReference>
<comment type="subcellular location">
    <subcellularLocation>
        <location evidence="1">Cell membrane</location>
        <topology evidence="1">Multi-pass membrane protein</topology>
    </subcellularLocation>
</comment>
<comment type="caution">
    <text evidence="9">The sequence shown here is derived from an EMBL/GenBank/DDBJ whole genome shotgun (WGS) entry which is preliminary data.</text>
</comment>
<feature type="transmembrane region" description="Helical" evidence="7">
    <location>
        <begin position="83"/>
        <end position="100"/>
    </location>
</feature>
<dbReference type="Pfam" id="PF07690">
    <property type="entry name" value="MFS_1"/>
    <property type="match status" value="1"/>
</dbReference>
<feature type="transmembrane region" description="Helical" evidence="7">
    <location>
        <begin position="142"/>
        <end position="167"/>
    </location>
</feature>
<dbReference type="RefSeq" id="WP_193417562.1">
    <property type="nucleotide sequence ID" value="NZ_JADCNN020000010.1"/>
</dbReference>
<feature type="transmembrane region" description="Helical" evidence="7">
    <location>
        <begin position="362"/>
        <end position="385"/>
    </location>
</feature>
<dbReference type="InterPro" id="IPR011701">
    <property type="entry name" value="MFS"/>
</dbReference>
<dbReference type="PANTHER" id="PTHR42718">
    <property type="entry name" value="MAJOR FACILITATOR SUPERFAMILY MULTIDRUG TRANSPORTER MFSC"/>
    <property type="match status" value="1"/>
</dbReference>
<keyword evidence="4 7" id="KW-0812">Transmembrane</keyword>
<keyword evidence="2" id="KW-0813">Transport</keyword>
<feature type="transmembrane region" description="Helical" evidence="7">
    <location>
        <begin position="106"/>
        <end position="130"/>
    </location>
</feature>
<evidence type="ECO:0000256" key="3">
    <source>
        <dbReference type="ARBA" id="ARBA00022475"/>
    </source>
</evidence>
<keyword evidence="5 7" id="KW-1133">Transmembrane helix</keyword>
<protein>
    <submittedName>
        <fullName evidence="9">MFS transporter</fullName>
    </submittedName>
</protein>
<dbReference type="NCBIfam" id="TIGR00711">
    <property type="entry name" value="efflux_EmrB"/>
    <property type="match status" value="1"/>
</dbReference>
<evidence type="ECO:0000256" key="1">
    <source>
        <dbReference type="ARBA" id="ARBA00004651"/>
    </source>
</evidence>
<proteinExistence type="predicted"/>
<dbReference type="PANTHER" id="PTHR42718:SF46">
    <property type="entry name" value="BLR6921 PROTEIN"/>
    <property type="match status" value="1"/>
</dbReference>
<reference evidence="9 10" key="1">
    <citation type="submission" date="2021-01" db="EMBL/GenBank/DDBJ databases">
        <title>Paenibacillus sp.nov. isolated from the rhizosphere soil of tomato plant.</title>
        <authorList>
            <person name="Thin K.K."/>
            <person name="Zhang X."/>
            <person name="He S."/>
        </authorList>
    </citation>
    <scope>NUCLEOTIDE SEQUENCE [LARGE SCALE GENOMIC DNA]</scope>
    <source>
        <strain evidence="9 10">DXFW5</strain>
    </source>
</reference>
<feature type="transmembrane region" description="Helical" evidence="7">
    <location>
        <begin position="173"/>
        <end position="191"/>
    </location>
</feature>
<feature type="transmembrane region" description="Helical" evidence="7">
    <location>
        <begin position="453"/>
        <end position="474"/>
    </location>
</feature>
<evidence type="ECO:0000313" key="10">
    <source>
        <dbReference type="Proteomes" id="UP001516620"/>
    </source>
</evidence>
<accession>A0ABS2H6T7</accession>
<dbReference type="Gene3D" id="1.20.1720.10">
    <property type="entry name" value="Multidrug resistance protein D"/>
    <property type="match status" value="1"/>
</dbReference>
<feature type="transmembrane region" description="Helical" evidence="7">
    <location>
        <begin position="336"/>
        <end position="356"/>
    </location>
</feature>
<feature type="transmembrane region" description="Helical" evidence="7">
    <location>
        <begin position="273"/>
        <end position="296"/>
    </location>
</feature>
<organism evidence="9 10">
    <name type="scientific">Paenibacillus rhizolycopersici</name>
    <dbReference type="NCBI Taxonomy" id="2780073"/>
    <lineage>
        <taxon>Bacteria</taxon>
        <taxon>Bacillati</taxon>
        <taxon>Bacillota</taxon>
        <taxon>Bacilli</taxon>
        <taxon>Bacillales</taxon>
        <taxon>Paenibacillaceae</taxon>
        <taxon>Paenibacillus</taxon>
    </lineage>
</organism>
<dbReference type="Proteomes" id="UP001516620">
    <property type="component" value="Unassembled WGS sequence"/>
</dbReference>
<dbReference type="InterPro" id="IPR020846">
    <property type="entry name" value="MFS_dom"/>
</dbReference>
<feature type="transmembrane region" description="Helical" evidence="7">
    <location>
        <begin position="52"/>
        <end position="71"/>
    </location>
</feature>
<evidence type="ECO:0000259" key="8">
    <source>
        <dbReference type="PROSITE" id="PS50850"/>
    </source>
</evidence>